<organism evidence="4 5">
    <name type="scientific">Prorocentrum cordatum</name>
    <dbReference type="NCBI Taxonomy" id="2364126"/>
    <lineage>
        <taxon>Eukaryota</taxon>
        <taxon>Sar</taxon>
        <taxon>Alveolata</taxon>
        <taxon>Dinophyceae</taxon>
        <taxon>Prorocentrales</taxon>
        <taxon>Prorocentraceae</taxon>
        <taxon>Prorocentrum</taxon>
    </lineage>
</organism>
<keyword evidence="3" id="KW-0732">Signal</keyword>
<gene>
    <name evidence="4" type="ORF">PCOR1329_LOCUS51075</name>
</gene>
<keyword evidence="5" id="KW-1185">Reference proteome</keyword>
<feature type="coiled-coil region" evidence="1">
    <location>
        <begin position="165"/>
        <end position="192"/>
    </location>
</feature>
<feature type="region of interest" description="Disordered" evidence="2">
    <location>
        <begin position="217"/>
        <end position="240"/>
    </location>
</feature>
<keyword evidence="1" id="KW-0175">Coiled coil</keyword>
<feature type="signal peptide" evidence="3">
    <location>
        <begin position="1"/>
        <end position="19"/>
    </location>
</feature>
<protein>
    <submittedName>
        <fullName evidence="4">Uncharacterized protein</fullName>
    </submittedName>
</protein>
<comment type="caution">
    <text evidence="4">The sequence shown here is derived from an EMBL/GenBank/DDBJ whole genome shotgun (WGS) entry which is preliminary data.</text>
</comment>
<proteinExistence type="predicted"/>
<sequence length="269" mass="29984">MAPLLQCALSAGLIAGAASIKQEEATGPKSKFWNMFGSLPDNAPEWCKSESALTWEEKKQRVAQHATLMWAKQSVKEMHESNMTAPQWMEDMVTKDARQGQMKWAVKEAKRLKAENKEVPEWMSALVEEDNKWANRWAACKAAELEFSGEEPPVWMKENGRKGVFAAATERLAEIQEQLDELMALKEKEVALVQAKGDIKLAERHLMLAHRGPSAVKPQATRKGKNLSWAPKVPTAGTSSDSAKVLNLAKKKKKKATAQLMPEVNFFGL</sequence>
<evidence type="ECO:0000256" key="1">
    <source>
        <dbReference type="SAM" id="Coils"/>
    </source>
</evidence>
<name>A0ABN9URT8_9DINO</name>
<accession>A0ABN9URT8</accession>
<dbReference type="Proteomes" id="UP001189429">
    <property type="component" value="Unassembled WGS sequence"/>
</dbReference>
<evidence type="ECO:0000313" key="5">
    <source>
        <dbReference type="Proteomes" id="UP001189429"/>
    </source>
</evidence>
<feature type="chain" id="PRO_5047084420" evidence="3">
    <location>
        <begin position="20"/>
        <end position="269"/>
    </location>
</feature>
<dbReference type="EMBL" id="CAUYUJ010016190">
    <property type="protein sequence ID" value="CAK0862733.1"/>
    <property type="molecule type" value="Genomic_DNA"/>
</dbReference>
<reference evidence="4" key="1">
    <citation type="submission" date="2023-10" db="EMBL/GenBank/DDBJ databases">
        <authorList>
            <person name="Chen Y."/>
            <person name="Shah S."/>
            <person name="Dougan E. K."/>
            <person name="Thang M."/>
            <person name="Chan C."/>
        </authorList>
    </citation>
    <scope>NUCLEOTIDE SEQUENCE [LARGE SCALE GENOMIC DNA]</scope>
</reference>
<evidence type="ECO:0000313" key="4">
    <source>
        <dbReference type="EMBL" id="CAK0862733.1"/>
    </source>
</evidence>
<evidence type="ECO:0000256" key="2">
    <source>
        <dbReference type="SAM" id="MobiDB-lite"/>
    </source>
</evidence>
<evidence type="ECO:0000256" key="3">
    <source>
        <dbReference type="SAM" id="SignalP"/>
    </source>
</evidence>